<dbReference type="Proteomes" id="UP000754563">
    <property type="component" value="Unassembled WGS sequence"/>
</dbReference>
<keyword evidence="1" id="KW-0489">Methyltransferase</keyword>
<organism evidence="1 2">
    <name type="scientific">Candidatus Dojkabacteria bacterium</name>
    <dbReference type="NCBI Taxonomy" id="2099670"/>
    <lineage>
        <taxon>Bacteria</taxon>
        <taxon>Candidatus Dojkabacteria</taxon>
    </lineage>
</organism>
<sequence length="213" mass="24215">MNNGIYDNSKYHTNIKLIGDEDGHKVSNYQTVAEHVADKIHRVTGPTPVLELCCGIGATTFILARKFPEVIAVDSSHKRIECAQKNMQALDVHNVTFFEGDIFAKELRTITNQLTTHPVVYTDVEWTISGVYGQDHAVNVSDTNPSTTKLYHYVKKHFSKTICMRLPKSIDDTQLRELGRCEIEYVYKNEKLSFKNVYFGDLAEQDESAFTFS</sequence>
<reference evidence="1" key="1">
    <citation type="submission" date="2020-04" db="EMBL/GenBank/DDBJ databases">
        <authorList>
            <person name="Zhang T."/>
        </authorList>
    </citation>
    <scope>NUCLEOTIDE SEQUENCE</scope>
    <source>
        <strain evidence="1">HKST-UBA11</strain>
    </source>
</reference>
<proteinExistence type="predicted"/>
<dbReference type="EMBL" id="JAGQLH010000117">
    <property type="protein sequence ID" value="MCA9386288.1"/>
    <property type="molecule type" value="Genomic_DNA"/>
</dbReference>
<accession>A0A955L936</accession>
<dbReference type="Gene3D" id="3.40.50.150">
    <property type="entry name" value="Vaccinia Virus protein VP39"/>
    <property type="match status" value="1"/>
</dbReference>
<dbReference type="PANTHER" id="PTHR14741:SF32">
    <property type="entry name" value="TRIMETHYLGUANOSINE SYNTHASE"/>
    <property type="match status" value="1"/>
</dbReference>
<evidence type="ECO:0000313" key="1">
    <source>
        <dbReference type="EMBL" id="MCA9386288.1"/>
    </source>
</evidence>
<dbReference type="InterPro" id="IPR029063">
    <property type="entry name" value="SAM-dependent_MTases_sf"/>
</dbReference>
<dbReference type="GO" id="GO:0008168">
    <property type="term" value="F:methyltransferase activity"/>
    <property type="evidence" value="ECO:0007669"/>
    <property type="project" value="UniProtKB-KW"/>
</dbReference>
<dbReference type="AlphaFoldDB" id="A0A955L936"/>
<dbReference type="SUPFAM" id="SSF53335">
    <property type="entry name" value="S-adenosyl-L-methionine-dependent methyltransferases"/>
    <property type="match status" value="1"/>
</dbReference>
<keyword evidence="1" id="KW-0808">Transferase</keyword>
<evidence type="ECO:0000313" key="2">
    <source>
        <dbReference type="Proteomes" id="UP000754563"/>
    </source>
</evidence>
<dbReference type="Pfam" id="PF09445">
    <property type="entry name" value="Methyltransf_15"/>
    <property type="match status" value="1"/>
</dbReference>
<dbReference type="InterPro" id="IPR019012">
    <property type="entry name" value="RNA_cap_Gua-N2-MeTrfase"/>
</dbReference>
<protein>
    <submittedName>
        <fullName evidence="1">Methyltransferase domain-containing protein</fullName>
    </submittedName>
</protein>
<comment type="caution">
    <text evidence="1">The sequence shown here is derived from an EMBL/GenBank/DDBJ whole genome shotgun (WGS) entry which is preliminary data.</text>
</comment>
<gene>
    <name evidence="1" type="ORF">KC717_06610</name>
</gene>
<dbReference type="PANTHER" id="PTHR14741">
    <property type="entry name" value="S-ADENOSYLMETHIONINE-DEPENDENT METHYLTRANSFERASE RELATED"/>
    <property type="match status" value="1"/>
</dbReference>
<name>A0A955L936_9BACT</name>
<reference evidence="1" key="2">
    <citation type="journal article" date="2021" name="Microbiome">
        <title>Successional dynamics and alternative stable states in a saline activated sludge microbial community over 9 years.</title>
        <authorList>
            <person name="Wang Y."/>
            <person name="Ye J."/>
            <person name="Ju F."/>
            <person name="Liu L."/>
            <person name="Boyd J.A."/>
            <person name="Deng Y."/>
            <person name="Parks D.H."/>
            <person name="Jiang X."/>
            <person name="Yin X."/>
            <person name="Woodcroft B.J."/>
            <person name="Tyson G.W."/>
            <person name="Hugenholtz P."/>
            <person name="Polz M.F."/>
            <person name="Zhang T."/>
        </authorList>
    </citation>
    <scope>NUCLEOTIDE SEQUENCE</scope>
    <source>
        <strain evidence="1">HKST-UBA11</strain>
    </source>
</reference>
<dbReference type="CDD" id="cd02440">
    <property type="entry name" value="AdoMet_MTases"/>
    <property type="match status" value="1"/>
</dbReference>
<dbReference type="GO" id="GO:0036261">
    <property type="term" value="P:7-methylguanosine cap hypermethylation"/>
    <property type="evidence" value="ECO:0007669"/>
    <property type="project" value="InterPro"/>
</dbReference>